<evidence type="ECO:0000313" key="11">
    <source>
        <dbReference type="EMBL" id="CAI8054001.1"/>
    </source>
</evidence>
<name>A0AA35TUI2_GEOBA</name>
<dbReference type="GO" id="GO:0052837">
    <property type="term" value="P:thiazole biosynthetic process"/>
    <property type="evidence" value="ECO:0007669"/>
    <property type="project" value="TreeGrafter"/>
</dbReference>
<dbReference type="PANTHER" id="PTHR43209">
    <property type="entry name" value="TRNA SULFURTRANSFERASE"/>
    <property type="match status" value="1"/>
</dbReference>
<dbReference type="EMBL" id="CASHTH010004135">
    <property type="protein sequence ID" value="CAI8054001.1"/>
    <property type="molecule type" value="Genomic_DNA"/>
</dbReference>
<dbReference type="InterPro" id="IPR003720">
    <property type="entry name" value="tRNA_STrfase"/>
</dbReference>
<dbReference type="AlphaFoldDB" id="A0AA35TUI2"/>
<dbReference type="HAMAP" id="MF_00021">
    <property type="entry name" value="ThiI"/>
    <property type="match status" value="1"/>
</dbReference>
<dbReference type="InterPro" id="IPR049961">
    <property type="entry name" value="ThiI_N"/>
</dbReference>
<evidence type="ECO:0000256" key="1">
    <source>
        <dbReference type="ARBA" id="ARBA00004496"/>
    </source>
</evidence>
<feature type="domain" description="THUMP" evidence="10">
    <location>
        <begin position="1"/>
        <end position="93"/>
    </location>
</feature>
<keyword evidence="8" id="KW-0784">Thiamine biosynthesis</keyword>
<dbReference type="NCBIfam" id="TIGR00342">
    <property type="entry name" value="tRNA uracil 4-sulfurtransferase ThiI"/>
    <property type="match status" value="1"/>
</dbReference>
<dbReference type="Pfam" id="PF02926">
    <property type="entry name" value="THUMP"/>
    <property type="match status" value="1"/>
</dbReference>
<evidence type="ECO:0000256" key="4">
    <source>
        <dbReference type="ARBA" id="ARBA00022679"/>
    </source>
</evidence>
<dbReference type="GO" id="GO:0004810">
    <property type="term" value="F:CCA tRNA nucleotidyltransferase activity"/>
    <property type="evidence" value="ECO:0007669"/>
    <property type="project" value="InterPro"/>
</dbReference>
<proteinExistence type="inferred from homology"/>
<dbReference type="GO" id="GO:0016783">
    <property type="term" value="F:sulfurtransferase activity"/>
    <property type="evidence" value="ECO:0007669"/>
    <property type="project" value="InterPro"/>
</dbReference>
<sequence>MGIAHFELSSRTERDITAIKEVALRHIQDVSYESLKVETRRTDKTFPLTSPQVSAEVGGYLVTKTGTRADMHNPDLVCWVKITHNAAYISTEKIPGVGGLPVGVSGKVLVMLSGGIDSPVAAWQMIKRGAKAVFVHFYSYPYTDKASLEKVIELAQILAVPNYRSTVYLVPFAELQQIIVAATPSPFRVLLYRRMMTRIAQRVATMENAEALVTGESLGQVASQTLTNLRSIEAIADIPILRPLIGEDKAEIIEKAQRIGTFDVSTRPHQDCCSLFVPKHPATRASVTDLADAESGLDVDTLVEEALNNLEKRVVG</sequence>
<dbReference type="SUPFAM" id="SSF52402">
    <property type="entry name" value="Adenine nucleotide alpha hydrolases-like"/>
    <property type="match status" value="1"/>
</dbReference>
<dbReference type="Gene3D" id="3.30.2130.30">
    <property type="match status" value="1"/>
</dbReference>
<dbReference type="InterPro" id="IPR020536">
    <property type="entry name" value="ThiI_AANH"/>
</dbReference>
<keyword evidence="5" id="KW-0547">Nucleotide-binding</keyword>
<dbReference type="GO" id="GO:0002937">
    <property type="term" value="P:tRNA 4-thiouridine biosynthesis"/>
    <property type="evidence" value="ECO:0007669"/>
    <property type="project" value="TreeGrafter"/>
</dbReference>
<dbReference type="InterPro" id="IPR004114">
    <property type="entry name" value="THUMP_dom"/>
</dbReference>
<evidence type="ECO:0000256" key="3">
    <source>
        <dbReference type="ARBA" id="ARBA00022555"/>
    </source>
</evidence>
<evidence type="ECO:0000256" key="6">
    <source>
        <dbReference type="ARBA" id="ARBA00022840"/>
    </source>
</evidence>
<dbReference type="GO" id="GO:0005829">
    <property type="term" value="C:cytosol"/>
    <property type="evidence" value="ECO:0007669"/>
    <property type="project" value="TreeGrafter"/>
</dbReference>
<dbReference type="SMART" id="SM00981">
    <property type="entry name" value="THUMP"/>
    <property type="match status" value="1"/>
</dbReference>
<keyword evidence="7 9" id="KW-0694">RNA-binding</keyword>
<dbReference type="SUPFAM" id="SSF143437">
    <property type="entry name" value="THUMP domain-like"/>
    <property type="match status" value="1"/>
</dbReference>
<dbReference type="GO" id="GO:0000049">
    <property type="term" value="F:tRNA binding"/>
    <property type="evidence" value="ECO:0007669"/>
    <property type="project" value="UniProtKB-KW"/>
</dbReference>
<dbReference type="Gene3D" id="3.40.50.620">
    <property type="entry name" value="HUPs"/>
    <property type="match status" value="1"/>
</dbReference>
<accession>A0AA35TUI2</accession>
<protein>
    <submittedName>
        <fullName evidence="11">Probable tRNA sulfurtransferase</fullName>
    </submittedName>
</protein>
<evidence type="ECO:0000259" key="10">
    <source>
        <dbReference type="PROSITE" id="PS51165"/>
    </source>
</evidence>
<dbReference type="FunFam" id="3.40.50.620:FF:000053">
    <property type="entry name" value="Probable tRNA sulfurtransferase"/>
    <property type="match status" value="1"/>
</dbReference>
<dbReference type="CDD" id="cd11716">
    <property type="entry name" value="THUMP_ThiI"/>
    <property type="match status" value="1"/>
</dbReference>
<dbReference type="CDD" id="cd01712">
    <property type="entry name" value="PPase_ThiI"/>
    <property type="match status" value="1"/>
</dbReference>
<evidence type="ECO:0000313" key="12">
    <source>
        <dbReference type="Proteomes" id="UP001174909"/>
    </source>
</evidence>
<dbReference type="Pfam" id="PF02568">
    <property type="entry name" value="ThiI"/>
    <property type="match status" value="1"/>
</dbReference>
<comment type="subcellular location">
    <subcellularLocation>
        <location evidence="1">Cytoplasm</location>
    </subcellularLocation>
</comment>
<evidence type="ECO:0000256" key="8">
    <source>
        <dbReference type="ARBA" id="ARBA00022977"/>
    </source>
</evidence>
<reference evidence="11" key="1">
    <citation type="submission" date="2023-03" db="EMBL/GenBank/DDBJ databases">
        <authorList>
            <person name="Steffen K."/>
            <person name="Cardenas P."/>
        </authorList>
    </citation>
    <scope>NUCLEOTIDE SEQUENCE</scope>
</reference>
<dbReference type="GO" id="GO:0005524">
    <property type="term" value="F:ATP binding"/>
    <property type="evidence" value="ECO:0007669"/>
    <property type="project" value="UniProtKB-KW"/>
</dbReference>
<keyword evidence="4" id="KW-0808">Transferase</keyword>
<keyword evidence="2" id="KW-0963">Cytoplasm</keyword>
<keyword evidence="12" id="KW-1185">Reference proteome</keyword>
<keyword evidence="6" id="KW-0067">ATP-binding</keyword>
<gene>
    <name evidence="11" type="ORF">GBAR_LOCUS29512</name>
</gene>
<dbReference type="PANTHER" id="PTHR43209:SF1">
    <property type="entry name" value="TRNA SULFURTRANSFERASE"/>
    <property type="match status" value="1"/>
</dbReference>
<evidence type="ECO:0000256" key="7">
    <source>
        <dbReference type="ARBA" id="ARBA00022884"/>
    </source>
</evidence>
<dbReference type="InterPro" id="IPR049962">
    <property type="entry name" value="THUMP_ThiI"/>
</dbReference>
<dbReference type="PROSITE" id="PS51165">
    <property type="entry name" value="THUMP"/>
    <property type="match status" value="1"/>
</dbReference>
<dbReference type="InterPro" id="IPR014729">
    <property type="entry name" value="Rossmann-like_a/b/a_fold"/>
</dbReference>
<comment type="caution">
    <text evidence="11">The sequence shown here is derived from an EMBL/GenBank/DDBJ whole genome shotgun (WGS) entry which is preliminary data.</text>
</comment>
<dbReference type="GO" id="GO:0009228">
    <property type="term" value="P:thiamine biosynthetic process"/>
    <property type="evidence" value="ECO:0007669"/>
    <property type="project" value="UniProtKB-KW"/>
</dbReference>
<dbReference type="Proteomes" id="UP001174909">
    <property type="component" value="Unassembled WGS sequence"/>
</dbReference>
<evidence type="ECO:0000256" key="9">
    <source>
        <dbReference type="PROSITE-ProRule" id="PRU00529"/>
    </source>
</evidence>
<dbReference type="InterPro" id="IPR050102">
    <property type="entry name" value="tRNA_sulfurtransferase_ThiI"/>
</dbReference>
<evidence type="ECO:0000256" key="2">
    <source>
        <dbReference type="ARBA" id="ARBA00022490"/>
    </source>
</evidence>
<evidence type="ECO:0000256" key="5">
    <source>
        <dbReference type="ARBA" id="ARBA00022741"/>
    </source>
</evidence>
<organism evidence="11 12">
    <name type="scientific">Geodia barretti</name>
    <name type="common">Barrett's horny sponge</name>
    <dbReference type="NCBI Taxonomy" id="519541"/>
    <lineage>
        <taxon>Eukaryota</taxon>
        <taxon>Metazoa</taxon>
        <taxon>Porifera</taxon>
        <taxon>Demospongiae</taxon>
        <taxon>Heteroscleromorpha</taxon>
        <taxon>Tetractinellida</taxon>
        <taxon>Astrophorina</taxon>
        <taxon>Geodiidae</taxon>
        <taxon>Geodia</taxon>
    </lineage>
</organism>
<keyword evidence="3" id="KW-0820">tRNA-binding</keyword>